<name>A0A812LRQ3_SYMPI</name>
<sequence>TGTKRASSSSKDCSHSPSRRTCGQMQTAARTRPFRRLWTSLQRTGSVILWTSWRA</sequence>
<keyword evidence="3" id="KW-1185">Reference proteome</keyword>
<proteinExistence type="predicted"/>
<reference evidence="2" key="1">
    <citation type="submission" date="2021-02" db="EMBL/GenBank/DDBJ databases">
        <authorList>
            <person name="Dougan E. K."/>
            <person name="Rhodes N."/>
            <person name="Thang M."/>
            <person name="Chan C."/>
        </authorList>
    </citation>
    <scope>NUCLEOTIDE SEQUENCE</scope>
</reference>
<evidence type="ECO:0000256" key="1">
    <source>
        <dbReference type="SAM" id="MobiDB-lite"/>
    </source>
</evidence>
<feature type="non-terminal residue" evidence="2">
    <location>
        <position position="55"/>
    </location>
</feature>
<dbReference type="EMBL" id="CAJNIZ010005915">
    <property type="protein sequence ID" value="CAE7245744.1"/>
    <property type="molecule type" value="Genomic_DNA"/>
</dbReference>
<evidence type="ECO:0000313" key="2">
    <source>
        <dbReference type="EMBL" id="CAE7245744.1"/>
    </source>
</evidence>
<comment type="caution">
    <text evidence="2">The sequence shown here is derived from an EMBL/GenBank/DDBJ whole genome shotgun (WGS) entry which is preliminary data.</text>
</comment>
<gene>
    <name evidence="2" type="primary">kif7</name>
    <name evidence="2" type="ORF">SPIL2461_LOCUS4484</name>
</gene>
<feature type="compositionally biased region" description="Polar residues" evidence="1">
    <location>
        <begin position="19"/>
        <end position="29"/>
    </location>
</feature>
<feature type="non-terminal residue" evidence="2">
    <location>
        <position position="1"/>
    </location>
</feature>
<feature type="region of interest" description="Disordered" evidence="1">
    <location>
        <begin position="1"/>
        <end position="29"/>
    </location>
</feature>
<dbReference type="AlphaFoldDB" id="A0A812LRQ3"/>
<evidence type="ECO:0000313" key="3">
    <source>
        <dbReference type="Proteomes" id="UP000649617"/>
    </source>
</evidence>
<accession>A0A812LRQ3</accession>
<dbReference type="Proteomes" id="UP000649617">
    <property type="component" value="Unassembled WGS sequence"/>
</dbReference>
<organism evidence="2 3">
    <name type="scientific">Symbiodinium pilosum</name>
    <name type="common">Dinoflagellate</name>
    <dbReference type="NCBI Taxonomy" id="2952"/>
    <lineage>
        <taxon>Eukaryota</taxon>
        <taxon>Sar</taxon>
        <taxon>Alveolata</taxon>
        <taxon>Dinophyceae</taxon>
        <taxon>Suessiales</taxon>
        <taxon>Symbiodiniaceae</taxon>
        <taxon>Symbiodinium</taxon>
    </lineage>
</organism>
<protein>
    <submittedName>
        <fullName evidence="2">Kif7 protein</fullName>
    </submittedName>
</protein>